<keyword evidence="10" id="KW-1185">Reference proteome</keyword>
<dbReference type="PROSITE" id="PS51123">
    <property type="entry name" value="OMPA_2"/>
    <property type="match status" value="1"/>
</dbReference>
<dbReference type="PRINTS" id="PR01021">
    <property type="entry name" value="OMPADOMAIN"/>
</dbReference>
<evidence type="ECO:0000259" key="8">
    <source>
        <dbReference type="PROSITE" id="PS51123"/>
    </source>
</evidence>
<dbReference type="CDD" id="cd15482">
    <property type="entry name" value="Sialidase_non-viral"/>
    <property type="match status" value="1"/>
</dbReference>
<dbReference type="InterPro" id="IPR006665">
    <property type="entry name" value="OmpA-like"/>
</dbReference>
<feature type="domain" description="OmpA-like" evidence="8">
    <location>
        <begin position="539"/>
        <end position="655"/>
    </location>
</feature>
<dbReference type="Pfam" id="PF00691">
    <property type="entry name" value="OmpA"/>
    <property type="match status" value="1"/>
</dbReference>
<dbReference type="Pfam" id="PF13176">
    <property type="entry name" value="TPR_7"/>
    <property type="match status" value="1"/>
</dbReference>
<feature type="region of interest" description="Disordered" evidence="6">
    <location>
        <begin position="634"/>
        <end position="655"/>
    </location>
</feature>
<evidence type="ECO:0000256" key="4">
    <source>
        <dbReference type="PROSITE-ProRule" id="PRU00339"/>
    </source>
</evidence>
<evidence type="ECO:0000256" key="1">
    <source>
        <dbReference type="ARBA" id="ARBA00004442"/>
    </source>
</evidence>
<feature type="compositionally biased region" description="Basic and acidic residues" evidence="6">
    <location>
        <begin position="639"/>
        <end position="655"/>
    </location>
</feature>
<organism evidence="9 10">
    <name type="scientific">Adhaeribacter terreus</name>
    <dbReference type="NCBI Taxonomy" id="529703"/>
    <lineage>
        <taxon>Bacteria</taxon>
        <taxon>Pseudomonadati</taxon>
        <taxon>Bacteroidota</taxon>
        <taxon>Cytophagia</taxon>
        <taxon>Cytophagales</taxon>
        <taxon>Hymenobacteraceae</taxon>
        <taxon>Adhaeribacter</taxon>
    </lineage>
</organism>
<feature type="signal peptide" evidence="7">
    <location>
        <begin position="1"/>
        <end position="20"/>
    </location>
</feature>
<sequence>MKILRRVLFLAFCLWFSAVAQSQAQSPKKIIAKADKAFFRDESEKALSLYEQALAAQPDNIKVNYRLGLLYLQFKQPHKAVPVLQKATKHAPEYRPEYTLNLAQAYQLNGNFDEAITQYQAALAKTNKRNETEIGNLNKKITECISGQNLRAQPISAEVHQITNALNSAASDHGPILFNNDKSLIFTSSRQAQAKKNPDENIYFSEFDGQNWSAPQAFPKPVNTSDHDAAAGISADGNTLYIYRFENGGDIYQMKRNGSTWGEPEEMPEPINSEFYEPSIFITADNQYAFFASDRYDGFGGLDLYITLRQPDGSWSEPMNLGSNINTEYDEDAPFVSADGMTLYFSSRGHNSMGGYDLFSSNSEGITWSKARNLGFPINSPFDDIYLVTTSDGNQGFFSSDRVGSVGEKDIYAVTFRSAIATDSLLAVAEPEPFPMKDTLVAAAKPAVQTITLRGKVTEAGLGSPLAAQLVLTEQNQLDSPVYANADSLSGGYQFVVTKGKKYSLVARKEGYFYATENLILPESFARDTLAKNFALKKIKTGAKLVLNNLFFEYNSDKLTASSRDELSRLYDLMEENAGLSVEISGHTDSRGSAAYNQALSLKRAQAVVNYLKEKGIATERLKAVGFGAQKPIASNKTENGRKQNRRTEFKVLHK</sequence>
<dbReference type="CDD" id="cd07185">
    <property type="entry name" value="OmpA_C-like"/>
    <property type="match status" value="1"/>
</dbReference>
<dbReference type="InterPro" id="IPR050330">
    <property type="entry name" value="Bact_OuterMem_StrucFunc"/>
</dbReference>
<dbReference type="PROSITE" id="PS50005">
    <property type="entry name" value="TPR"/>
    <property type="match status" value="1"/>
</dbReference>
<evidence type="ECO:0000313" key="10">
    <source>
        <dbReference type="Proteomes" id="UP001596161"/>
    </source>
</evidence>
<evidence type="ECO:0000256" key="5">
    <source>
        <dbReference type="PROSITE-ProRule" id="PRU00473"/>
    </source>
</evidence>
<keyword evidence="3" id="KW-0998">Cell outer membrane</keyword>
<comment type="subcellular location">
    <subcellularLocation>
        <location evidence="1">Cell outer membrane</location>
    </subcellularLocation>
</comment>
<keyword evidence="4" id="KW-0802">TPR repeat</keyword>
<dbReference type="InterPro" id="IPR006664">
    <property type="entry name" value="OMP_bac"/>
</dbReference>
<dbReference type="Gene3D" id="3.30.1330.60">
    <property type="entry name" value="OmpA-like domain"/>
    <property type="match status" value="1"/>
</dbReference>
<evidence type="ECO:0000256" key="7">
    <source>
        <dbReference type="SAM" id="SignalP"/>
    </source>
</evidence>
<evidence type="ECO:0000256" key="2">
    <source>
        <dbReference type="ARBA" id="ARBA00023136"/>
    </source>
</evidence>
<dbReference type="PANTHER" id="PTHR30329:SF21">
    <property type="entry name" value="LIPOPROTEIN YIAD-RELATED"/>
    <property type="match status" value="1"/>
</dbReference>
<feature type="repeat" description="TPR" evidence="4">
    <location>
        <begin position="61"/>
        <end position="94"/>
    </location>
</feature>
<dbReference type="Gene3D" id="1.25.40.10">
    <property type="entry name" value="Tetratricopeptide repeat domain"/>
    <property type="match status" value="1"/>
</dbReference>
<keyword evidence="7" id="KW-0732">Signal</keyword>
<dbReference type="Pfam" id="PF07676">
    <property type="entry name" value="PD40"/>
    <property type="match status" value="4"/>
</dbReference>
<proteinExistence type="predicted"/>
<evidence type="ECO:0000256" key="3">
    <source>
        <dbReference type="ARBA" id="ARBA00023237"/>
    </source>
</evidence>
<dbReference type="InterPro" id="IPR011990">
    <property type="entry name" value="TPR-like_helical_dom_sf"/>
</dbReference>
<dbReference type="Pfam" id="PF14559">
    <property type="entry name" value="TPR_19"/>
    <property type="match status" value="1"/>
</dbReference>
<dbReference type="Gene3D" id="2.120.10.10">
    <property type="match status" value="1"/>
</dbReference>
<dbReference type="Proteomes" id="UP001596161">
    <property type="component" value="Unassembled WGS sequence"/>
</dbReference>
<gene>
    <name evidence="9" type="ORF">ACFPIB_15630</name>
</gene>
<accession>A0ABW0ECE3</accession>
<dbReference type="SUPFAM" id="SSF82171">
    <property type="entry name" value="DPP6 N-terminal domain-like"/>
    <property type="match status" value="1"/>
</dbReference>
<dbReference type="EMBL" id="JBHSKT010000011">
    <property type="protein sequence ID" value="MFC5272048.1"/>
    <property type="molecule type" value="Genomic_DNA"/>
</dbReference>
<dbReference type="SMART" id="SM00028">
    <property type="entry name" value="TPR"/>
    <property type="match status" value="3"/>
</dbReference>
<dbReference type="InterPro" id="IPR036737">
    <property type="entry name" value="OmpA-like_sf"/>
</dbReference>
<reference evidence="10" key="1">
    <citation type="journal article" date="2019" name="Int. J. Syst. Evol. Microbiol.">
        <title>The Global Catalogue of Microorganisms (GCM) 10K type strain sequencing project: providing services to taxonomists for standard genome sequencing and annotation.</title>
        <authorList>
            <consortium name="The Broad Institute Genomics Platform"/>
            <consortium name="The Broad Institute Genome Sequencing Center for Infectious Disease"/>
            <person name="Wu L."/>
            <person name="Ma J."/>
        </authorList>
    </citation>
    <scope>NUCLEOTIDE SEQUENCE [LARGE SCALE GENOMIC DNA]</scope>
    <source>
        <strain evidence="10">KACC 12602</strain>
    </source>
</reference>
<comment type="caution">
    <text evidence="9">The sequence shown here is derived from an EMBL/GenBank/DDBJ whole genome shotgun (WGS) entry which is preliminary data.</text>
</comment>
<keyword evidence="2 5" id="KW-0472">Membrane</keyword>
<dbReference type="InterPro" id="IPR019734">
    <property type="entry name" value="TPR_rpt"/>
</dbReference>
<protein>
    <submittedName>
        <fullName evidence="9">OmpA family protein</fullName>
    </submittedName>
</protein>
<evidence type="ECO:0000256" key="6">
    <source>
        <dbReference type="SAM" id="MobiDB-lite"/>
    </source>
</evidence>
<feature type="chain" id="PRO_5047028813" evidence="7">
    <location>
        <begin position="21"/>
        <end position="655"/>
    </location>
</feature>
<dbReference type="PANTHER" id="PTHR30329">
    <property type="entry name" value="STATOR ELEMENT OF FLAGELLAR MOTOR COMPLEX"/>
    <property type="match status" value="1"/>
</dbReference>
<name>A0ABW0ECE3_9BACT</name>
<evidence type="ECO:0000313" key="9">
    <source>
        <dbReference type="EMBL" id="MFC5272048.1"/>
    </source>
</evidence>
<dbReference type="SUPFAM" id="SSF103088">
    <property type="entry name" value="OmpA-like"/>
    <property type="match status" value="1"/>
</dbReference>
<dbReference type="SUPFAM" id="SSF48452">
    <property type="entry name" value="TPR-like"/>
    <property type="match status" value="1"/>
</dbReference>
<dbReference type="InterPro" id="IPR011659">
    <property type="entry name" value="WD40"/>
</dbReference>